<evidence type="ECO:0000313" key="4">
    <source>
        <dbReference type="EMBL" id="KAL3393110.1"/>
    </source>
</evidence>
<evidence type="ECO:0000313" key="5">
    <source>
        <dbReference type="Proteomes" id="UP001627154"/>
    </source>
</evidence>
<dbReference type="EMBL" id="JBJJXI010000100">
    <property type="protein sequence ID" value="KAL3393110.1"/>
    <property type="molecule type" value="Genomic_DNA"/>
</dbReference>
<dbReference type="Pfam" id="PF12796">
    <property type="entry name" value="Ank_2"/>
    <property type="match status" value="1"/>
</dbReference>
<protein>
    <submittedName>
        <fullName evidence="4">Uncharacterized protein</fullName>
    </submittedName>
</protein>
<dbReference type="Gene3D" id="1.25.40.20">
    <property type="entry name" value="Ankyrin repeat-containing domain"/>
    <property type="match status" value="2"/>
</dbReference>
<dbReference type="InterPro" id="IPR002110">
    <property type="entry name" value="Ankyrin_rpt"/>
</dbReference>
<dbReference type="AlphaFoldDB" id="A0ABD2WJM6"/>
<dbReference type="PROSITE" id="PS50297">
    <property type="entry name" value="ANK_REP_REGION"/>
    <property type="match status" value="3"/>
</dbReference>
<keyword evidence="2 3" id="KW-0040">ANK repeat</keyword>
<dbReference type="PROSITE" id="PS50088">
    <property type="entry name" value="ANK_REPEAT"/>
    <property type="match status" value="4"/>
</dbReference>
<dbReference type="InterPro" id="IPR050889">
    <property type="entry name" value="Dendritic_Spine_Reg/Scaffold"/>
</dbReference>
<dbReference type="InterPro" id="IPR036770">
    <property type="entry name" value="Ankyrin_rpt-contain_sf"/>
</dbReference>
<evidence type="ECO:0000256" key="3">
    <source>
        <dbReference type="PROSITE-ProRule" id="PRU00023"/>
    </source>
</evidence>
<keyword evidence="5" id="KW-1185">Reference proteome</keyword>
<dbReference type="SUPFAM" id="SSF48403">
    <property type="entry name" value="Ankyrin repeat"/>
    <property type="match status" value="2"/>
</dbReference>
<dbReference type="Pfam" id="PF00023">
    <property type="entry name" value="Ank"/>
    <property type="match status" value="1"/>
</dbReference>
<comment type="caution">
    <text evidence="4">The sequence shown here is derived from an EMBL/GenBank/DDBJ whole genome shotgun (WGS) entry which is preliminary data.</text>
</comment>
<feature type="repeat" description="ANK" evidence="3">
    <location>
        <begin position="18"/>
        <end position="51"/>
    </location>
</feature>
<organism evidence="4 5">
    <name type="scientific">Trichogramma kaykai</name>
    <dbReference type="NCBI Taxonomy" id="54128"/>
    <lineage>
        <taxon>Eukaryota</taxon>
        <taxon>Metazoa</taxon>
        <taxon>Ecdysozoa</taxon>
        <taxon>Arthropoda</taxon>
        <taxon>Hexapoda</taxon>
        <taxon>Insecta</taxon>
        <taxon>Pterygota</taxon>
        <taxon>Neoptera</taxon>
        <taxon>Endopterygota</taxon>
        <taxon>Hymenoptera</taxon>
        <taxon>Apocrita</taxon>
        <taxon>Proctotrupomorpha</taxon>
        <taxon>Chalcidoidea</taxon>
        <taxon>Trichogrammatidae</taxon>
        <taxon>Trichogramma</taxon>
    </lineage>
</organism>
<dbReference type="Pfam" id="PF13857">
    <property type="entry name" value="Ank_5"/>
    <property type="match status" value="1"/>
</dbReference>
<proteinExistence type="predicted"/>
<keyword evidence="1" id="KW-0677">Repeat</keyword>
<feature type="repeat" description="ANK" evidence="3">
    <location>
        <begin position="52"/>
        <end position="84"/>
    </location>
</feature>
<feature type="repeat" description="ANK" evidence="3">
    <location>
        <begin position="198"/>
        <end position="226"/>
    </location>
</feature>
<reference evidence="4 5" key="1">
    <citation type="journal article" date="2024" name="bioRxiv">
        <title>A reference genome for Trichogramma kaykai: A tiny desert-dwelling parasitoid wasp with competing sex-ratio distorters.</title>
        <authorList>
            <person name="Culotta J."/>
            <person name="Lindsey A.R."/>
        </authorList>
    </citation>
    <scope>NUCLEOTIDE SEQUENCE [LARGE SCALE GENOMIC DNA]</scope>
    <source>
        <strain evidence="4 5">KSX58</strain>
    </source>
</reference>
<dbReference type="PRINTS" id="PR01415">
    <property type="entry name" value="ANKYRIN"/>
</dbReference>
<dbReference type="PANTHER" id="PTHR24166">
    <property type="entry name" value="ROLLING PEBBLES, ISOFORM B"/>
    <property type="match status" value="1"/>
</dbReference>
<dbReference type="PANTHER" id="PTHR24166:SF48">
    <property type="entry name" value="PROTEIN VAPYRIN"/>
    <property type="match status" value="1"/>
</dbReference>
<feature type="repeat" description="ANK" evidence="3">
    <location>
        <begin position="124"/>
        <end position="156"/>
    </location>
</feature>
<dbReference type="Proteomes" id="UP001627154">
    <property type="component" value="Unassembled WGS sequence"/>
</dbReference>
<gene>
    <name evidence="4" type="ORF">TKK_012371</name>
</gene>
<evidence type="ECO:0000256" key="1">
    <source>
        <dbReference type="ARBA" id="ARBA00022737"/>
    </source>
</evidence>
<dbReference type="SMART" id="SM00248">
    <property type="entry name" value="ANK"/>
    <property type="match status" value="6"/>
</dbReference>
<name>A0ABD2WJM6_9HYME</name>
<accession>A0ABD2WJM6</accession>
<sequence>MVKYLQRRGADLDVTDVTGRTPLHYASMGRDSSLAELFLVDRTVPVDARDNHGWTPLHVAARWASKVAIETLLRRGADANLPNMEGSTPLHLMCDERDSDLAEFFFKINDDIQQKVHVDARDNKGYTPLHLALKKGQKKMAELLLSRGANPNLANAEGSTALHVLCRYYHDVFDLIELLFKMSQEKHQPVQIDAQDNLGRTPLHWAVTSLLPDVGKILLDNGANLSSFVFPIESHFKERIEDYRRERIELKLRMTAGALGVVENLEKGGFEMDSIGFYLTNLRNICLAATHLNS</sequence>
<evidence type="ECO:0000256" key="2">
    <source>
        <dbReference type="ARBA" id="ARBA00023043"/>
    </source>
</evidence>